<dbReference type="InterPro" id="IPR036565">
    <property type="entry name" value="Mur-like_cat_sf"/>
</dbReference>
<dbReference type="GO" id="GO:0051301">
    <property type="term" value="P:cell division"/>
    <property type="evidence" value="ECO:0007669"/>
    <property type="project" value="UniProtKB-KW"/>
</dbReference>
<reference evidence="5 6" key="1">
    <citation type="submission" date="2016-12" db="EMBL/GenBank/DDBJ databases">
        <title>Isolation and genomic insights into novel planktonic Zetaproteobacteria from stratified waters of the Chesapeake Bay.</title>
        <authorList>
            <person name="McAllister S.M."/>
            <person name="Kato S."/>
            <person name="Chan C.S."/>
            <person name="Chiu B.K."/>
            <person name="Field E.K."/>
        </authorList>
    </citation>
    <scope>NUCLEOTIDE SEQUENCE [LARGE SCALE GENOMIC DNA]</scope>
    <source>
        <strain evidence="5 6">CP-8</strain>
    </source>
</reference>
<dbReference type="Gene3D" id="3.90.190.20">
    <property type="entry name" value="Mur ligase, C-terminal domain"/>
    <property type="match status" value="1"/>
</dbReference>
<evidence type="ECO:0000256" key="2">
    <source>
        <dbReference type="RuleBase" id="RU004135"/>
    </source>
</evidence>
<sequence>MSNQWQPHAAELAEGLSLIELSDGLGHLDLGDSEDVMVMGVCDDSRHAMPGYAMLCLPRSEGKATQFAESAKEQGAIAIISVGVSVDTDLPHLHLESIAEAGLLLRRMFKTEQASTHFYGITGTDGKTSVAWMLREALARYQSAPIWSSGTLGWMRSSNNICDIGNTTPSLLTMHAMLNAACQEGVHAVVSEISSHGIAQGRIAGLNFKTAIWTNMGHDHLQDHGGYEPYLATKAGFISDCAAHGGSVVANADHADIRERAPESTNWYGHGLDRDDVNLGWEQELPGLLRLSCAGEEVVIEDIPIGDFHAENVACVALTLMVSMGIELQALPELLTGITAPPGRMQDVAAGYGQVFIDYAHTPEALERCLKAARKLVRNRLIVVFGCGGERDREKRPQMGGIAAEFADAVWITSDNPRGELPAVIASEIEAGMAQPYRVELHLQLDREQAIAEAVEVLAEGDILVIAGKGHEAYMEVCGRRMPWSDAEVAERYLHRKHPGSGFDGERLCA</sequence>
<dbReference type="NCBIfam" id="TIGR01085">
    <property type="entry name" value="murE"/>
    <property type="match status" value="1"/>
</dbReference>
<dbReference type="EMBL" id="CP018800">
    <property type="protein sequence ID" value="ATX82693.1"/>
    <property type="molecule type" value="Genomic_DNA"/>
</dbReference>
<evidence type="ECO:0000313" key="5">
    <source>
        <dbReference type="EMBL" id="ATX82693.1"/>
    </source>
</evidence>
<keyword evidence="2" id="KW-0131">Cell cycle</keyword>
<keyword evidence="2" id="KW-0133">Cell shape</keyword>
<dbReference type="InterPro" id="IPR036615">
    <property type="entry name" value="Mur_ligase_C_dom_sf"/>
</dbReference>
<dbReference type="Pfam" id="PF02875">
    <property type="entry name" value="Mur_ligase_C"/>
    <property type="match status" value="1"/>
</dbReference>
<evidence type="ECO:0000259" key="4">
    <source>
        <dbReference type="Pfam" id="PF08245"/>
    </source>
</evidence>
<dbReference type="RefSeq" id="WP_100266013.1">
    <property type="nucleotide sequence ID" value="NZ_CP018800.1"/>
</dbReference>
<dbReference type="EC" id="6.3.2.13" evidence="5"/>
<keyword evidence="2" id="KW-0961">Cell wall biogenesis/degradation</keyword>
<dbReference type="InterPro" id="IPR013221">
    <property type="entry name" value="Mur_ligase_cen"/>
</dbReference>
<name>A0A2K8L626_9PROT</name>
<dbReference type="InterPro" id="IPR035911">
    <property type="entry name" value="MurE/MurF_N"/>
</dbReference>
<dbReference type="AlphaFoldDB" id="A0A2K8L626"/>
<dbReference type="Proteomes" id="UP000231637">
    <property type="component" value="Chromosome"/>
</dbReference>
<dbReference type="InterPro" id="IPR004101">
    <property type="entry name" value="Mur_ligase_C"/>
</dbReference>
<organism evidence="5 6">
    <name type="scientific">Mariprofundus ferrinatatus</name>
    <dbReference type="NCBI Taxonomy" id="1921087"/>
    <lineage>
        <taxon>Bacteria</taxon>
        <taxon>Pseudomonadati</taxon>
        <taxon>Pseudomonadota</taxon>
        <taxon>Candidatius Mariprofundia</taxon>
        <taxon>Mariprofundales</taxon>
        <taxon>Mariprofundaceae</taxon>
        <taxon>Mariprofundus</taxon>
    </lineage>
</organism>
<proteinExistence type="inferred from homology"/>
<evidence type="ECO:0000259" key="3">
    <source>
        <dbReference type="Pfam" id="PF02875"/>
    </source>
</evidence>
<dbReference type="KEGG" id="mfn:Ga0123462_1850"/>
<dbReference type="SUPFAM" id="SSF53244">
    <property type="entry name" value="MurD-like peptide ligases, peptide-binding domain"/>
    <property type="match status" value="1"/>
</dbReference>
<dbReference type="InterPro" id="IPR005761">
    <property type="entry name" value="UDP-N-AcMur-Glu-dNH2Pim_ligase"/>
</dbReference>
<feature type="domain" description="Mur ligase central" evidence="4">
    <location>
        <begin position="121"/>
        <end position="316"/>
    </location>
</feature>
<dbReference type="SUPFAM" id="SSF53623">
    <property type="entry name" value="MurD-like peptide ligases, catalytic domain"/>
    <property type="match status" value="1"/>
</dbReference>
<dbReference type="SUPFAM" id="SSF63418">
    <property type="entry name" value="MurE/MurF N-terminal domain"/>
    <property type="match status" value="1"/>
</dbReference>
<dbReference type="GO" id="GO:0005524">
    <property type="term" value="F:ATP binding"/>
    <property type="evidence" value="ECO:0007669"/>
    <property type="project" value="InterPro"/>
</dbReference>
<dbReference type="Gene3D" id="3.40.1390.10">
    <property type="entry name" value="MurE/MurF, N-terminal domain"/>
    <property type="match status" value="1"/>
</dbReference>
<feature type="domain" description="Mur ligase C-terminal" evidence="3">
    <location>
        <begin position="343"/>
        <end position="470"/>
    </location>
</feature>
<dbReference type="GO" id="GO:0008360">
    <property type="term" value="P:regulation of cell shape"/>
    <property type="evidence" value="ECO:0007669"/>
    <property type="project" value="UniProtKB-KW"/>
</dbReference>
<comment type="similarity">
    <text evidence="1">Belongs to the MurCDEF family. MurE subfamily.</text>
</comment>
<keyword evidence="6" id="KW-1185">Reference proteome</keyword>
<comment type="subcellular location">
    <subcellularLocation>
        <location evidence="2">Cytoplasm</location>
    </subcellularLocation>
</comment>
<accession>A0A2K8L626</accession>
<evidence type="ECO:0000313" key="6">
    <source>
        <dbReference type="Proteomes" id="UP000231637"/>
    </source>
</evidence>
<gene>
    <name evidence="5" type="ORF">Ga0123462_1850</name>
</gene>
<comment type="pathway">
    <text evidence="2">Cell wall biogenesis; peptidoglycan biosynthesis.</text>
</comment>
<dbReference type="UniPathway" id="UPA00219"/>
<dbReference type="GO" id="GO:0071555">
    <property type="term" value="P:cell wall organization"/>
    <property type="evidence" value="ECO:0007669"/>
    <property type="project" value="UniProtKB-KW"/>
</dbReference>
<keyword evidence="2" id="KW-0573">Peptidoglycan synthesis</keyword>
<dbReference type="GO" id="GO:0009252">
    <property type="term" value="P:peptidoglycan biosynthetic process"/>
    <property type="evidence" value="ECO:0007669"/>
    <property type="project" value="UniProtKB-UniPathway"/>
</dbReference>
<dbReference type="PANTHER" id="PTHR23135">
    <property type="entry name" value="MUR LIGASE FAMILY MEMBER"/>
    <property type="match status" value="1"/>
</dbReference>
<dbReference type="OrthoDB" id="5287761at2"/>
<keyword evidence="2" id="KW-0132">Cell division</keyword>
<dbReference type="GO" id="GO:0005737">
    <property type="term" value="C:cytoplasm"/>
    <property type="evidence" value="ECO:0007669"/>
    <property type="project" value="UniProtKB-SubCell"/>
</dbReference>
<protein>
    <submittedName>
        <fullName evidence="5">UDP-N-acetylmuramoylalanyl-D-glutamate--2, 6-diaminopimelate ligase</fullName>
        <ecNumber evidence="5">6.3.2.13</ecNumber>
    </submittedName>
</protein>
<dbReference type="Pfam" id="PF08245">
    <property type="entry name" value="Mur_ligase_M"/>
    <property type="match status" value="1"/>
</dbReference>
<dbReference type="Gene3D" id="3.40.1190.10">
    <property type="entry name" value="Mur-like, catalytic domain"/>
    <property type="match status" value="1"/>
</dbReference>
<keyword evidence="5" id="KW-0436">Ligase</keyword>
<dbReference type="GO" id="GO:0008765">
    <property type="term" value="F:UDP-N-acetylmuramoylalanyl-D-glutamate-2,6-diaminopimelate ligase activity"/>
    <property type="evidence" value="ECO:0007669"/>
    <property type="project" value="UniProtKB-EC"/>
</dbReference>
<evidence type="ECO:0000256" key="1">
    <source>
        <dbReference type="ARBA" id="ARBA00005898"/>
    </source>
</evidence>
<dbReference type="PANTHER" id="PTHR23135:SF4">
    <property type="entry name" value="UDP-N-ACETYLMURAMOYL-L-ALANYL-D-GLUTAMATE--2,6-DIAMINOPIMELATE LIGASE MURE HOMOLOG, CHLOROPLASTIC"/>
    <property type="match status" value="1"/>
</dbReference>